<dbReference type="InterPro" id="IPR003661">
    <property type="entry name" value="HisK_dim/P_dom"/>
</dbReference>
<dbReference type="InterPro" id="IPR050956">
    <property type="entry name" value="2C_system_His_kinase"/>
</dbReference>
<dbReference type="Pfam" id="PF02518">
    <property type="entry name" value="HATPase_c"/>
    <property type="match status" value="1"/>
</dbReference>
<accession>A0A9P8JYG8</accession>
<dbReference type="Gene3D" id="1.10.287.130">
    <property type="match status" value="1"/>
</dbReference>
<dbReference type="PANTHER" id="PTHR43719:SF11">
    <property type="entry name" value="HISTIDINE KINASE_RESPONSE REGULATOR, PUTATIVE-RELATED"/>
    <property type="match status" value="1"/>
</dbReference>
<feature type="domain" description="Response regulatory" evidence="5">
    <location>
        <begin position="1007"/>
        <end position="1130"/>
    </location>
</feature>
<dbReference type="AlphaFoldDB" id="A0A9P8JYG8"/>
<dbReference type="InterPro" id="IPR029016">
    <property type="entry name" value="GAF-like_dom_sf"/>
</dbReference>
<reference evidence="6" key="1">
    <citation type="journal article" date="2021" name="J Fungi (Basel)">
        <title>Virulence traits and population genomics of the black yeast Aureobasidium melanogenum.</title>
        <authorList>
            <person name="Cernosa A."/>
            <person name="Sun X."/>
            <person name="Gostincar C."/>
            <person name="Fang C."/>
            <person name="Gunde-Cimerman N."/>
            <person name="Song Z."/>
        </authorList>
    </citation>
    <scope>NUCLEOTIDE SEQUENCE</scope>
    <source>
        <strain evidence="6">EXF-9298</strain>
    </source>
</reference>
<organism evidence="6 7">
    <name type="scientific">Aureobasidium melanogenum</name>
    <name type="common">Aureobasidium pullulans var. melanogenum</name>
    <dbReference type="NCBI Taxonomy" id="46634"/>
    <lineage>
        <taxon>Eukaryota</taxon>
        <taxon>Fungi</taxon>
        <taxon>Dikarya</taxon>
        <taxon>Ascomycota</taxon>
        <taxon>Pezizomycotina</taxon>
        <taxon>Dothideomycetes</taxon>
        <taxon>Dothideomycetidae</taxon>
        <taxon>Dothideales</taxon>
        <taxon>Saccotheciaceae</taxon>
        <taxon>Aureobasidium</taxon>
    </lineage>
</organism>
<evidence type="ECO:0000259" key="5">
    <source>
        <dbReference type="PROSITE" id="PS50110"/>
    </source>
</evidence>
<dbReference type="PRINTS" id="PR00344">
    <property type="entry name" value="BCTRLSENSOR"/>
</dbReference>
<dbReference type="Gene3D" id="3.30.450.40">
    <property type="match status" value="1"/>
</dbReference>
<comment type="caution">
    <text evidence="6">The sequence shown here is derived from an EMBL/GenBank/DDBJ whole genome shotgun (WGS) entry which is preliminary data.</text>
</comment>
<sequence length="1144" mass="125437">MKTDASPSALHTTHVRFRASSPTKRSGAISGVISMTAACQDSSGLVNDSLLTALAQNGALRLRCDRALVALIQDASPRISAEAGQSTLLCSLNDHAASPQQAQQQALVDRIQSIAVFQGLEPSTHESLNVIADHTRHIIHDLSVLDSYQDGVPSDTSSTQVSYAAVPITSTTGQLLGVFCAIDNKLRHDFADQDTCTVMNDIAGAISRHLESQRTQLERDHDRKAKLALARFLEHNRPQPTRSVGPPEHLPSLSTDNGTSSPAATSSSGSVSMDKSLEETLSSVANTPLTTPADDSSRSGFFDPLPVPTMNPCSLDQGHPLQSPGEYSVSDSRPPDQTLSIATSLIRAAHDLEGLVLLNTAPNSSDNIFQSTDERTAGQPSLCEALETSIVTSDDTPARIMSSISVEHETLVRLISHFPQGCILKLDNCNISVLLLDTSGSGPATYENLDGSVVIGLDLHSLLERAQSLVFMPVWDSARQAFYAAMLGWPTNPSRMFTEQDLLSLSIYGRILTADISRLDALDTEATKSDFVSSLSHELRSPLHGCLAAVEVLRDTELDKTQIDLLGMIESCASTLLYTMNHLLDYSKINDLDRIQPTSRKEFLESMSLDLPRNRFGTVVEDYLCRVVQDTVEGIAYGHDREQAAYESDLSNSPQDRILQLDRNDVLAKNKNVAVFLFMESHAAWFSMVSAGAWKRLVMNLFGNSLKFCPYGHIEVTLKMVSDPKNADKRMAHLMVSDTGVGMSEKFIKHSLYRPFVQENSLVSGTGLGLSIVKQIVNDLQGTISVKSTLGVGTRFDVLIPVVERVTIPGEILLDGGEMLDQEANLKGRTICLLSSPRTPIEDTDELHERTILIHSYVKAIAEKWFNMKVVYAEMTEEVDADIWIAEASDYSIYACSAGESLRTANTQRTILVGNQRQLLQSREQCPHDFFELNYPLGPRALARALHAVLKMPINQAPHKDTMSNTFSSQDQTLENPKTESVDEQTTTDSTEPLVKELIDDSIQTEHLLLVDDNAINLKLLSTFMKKLSISAHTAVDGEDAFSTYKNFASTQPFTTILMDISMPKMNGFESSRAIRDFEAKHNLPRSRIIALTALGSEASRREAEASGIDEYQMKPVAFKTLKGLFKSAPPVKIETPHEAFARM</sequence>
<feature type="compositionally biased region" description="Polar residues" evidence="3">
    <location>
        <begin position="279"/>
        <end position="294"/>
    </location>
</feature>
<name>A0A9P8JYG8_AURME</name>
<feature type="compositionally biased region" description="Low complexity" evidence="3">
    <location>
        <begin position="258"/>
        <end position="272"/>
    </location>
</feature>
<gene>
    <name evidence="6" type="ORF">KCU98_g2368</name>
</gene>
<dbReference type="Gene3D" id="3.30.565.10">
    <property type="entry name" value="Histidine kinase-like ATPase, C-terminal domain"/>
    <property type="match status" value="1"/>
</dbReference>
<feature type="region of interest" description="Disordered" evidence="3">
    <location>
        <begin position="960"/>
        <end position="992"/>
    </location>
</feature>
<dbReference type="SMART" id="SM00448">
    <property type="entry name" value="REC"/>
    <property type="match status" value="1"/>
</dbReference>
<evidence type="ECO:0000313" key="7">
    <source>
        <dbReference type="Proteomes" id="UP000729357"/>
    </source>
</evidence>
<dbReference type="CDD" id="cd00082">
    <property type="entry name" value="HisKA"/>
    <property type="match status" value="1"/>
</dbReference>
<dbReference type="SMART" id="SM00388">
    <property type="entry name" value="HisKA"/>
    <property type="match status" value="1"/>
</dbReference>
<proteinExistence type="predicted"/>
<dbReference type="CDD" id="cd17546">
    <property type="entry name" value="REC_hyHK_CKI1_RcsC-like"/>
    <property type="match status" value="1"/>
</dbReference>
<dbReference type="Gene3D" id="3.40.50.2300">
    <property type="match status" value="1"/>
</dbReference>
<dbReference type="SUPFAM" id="SSF52172">
    <property type="entry name" value="CheY-like"/>
    <property type="match status" value="1"/>
</dbReference>
<keyword evidence="1 2" id="KW-0597">Phosphoprotein</keyword>
<dbReference type="SUPFAM" id="SSF55781">
    <property type="entry name" value="GAF domain-like"/>
    <property type="match status" value="1"/>
</dbReference>
<feature type="modified residue" description="4-aspartylphosphate" evidence="2">
    <location>
        <position position="1060"/>
    </location>
</feature>
<dbReference type="Pfam" id="PF00512">
    <property type="entry name" value="HisKA"/>
    <property type="match status" value="1"/>
</dbReference>
<feature type="compositionally biased region" description="Polar residues" evidence="3">
    <location>
        <begin position="963"/>
        <end position="976"/>
    </location>
</feature>
<evidence type="ECO:0000256" key="2">
    <source>
        <dbReference type="PROSITE-ProRule" id="PRU00169"/>
    </source>
</evidence>
<feature type="domain" description="Histidine kinase" evidence="4">
    <location>
        <begin position="534"/>
        <end position="804"/>
    </location>
</feature>
<dbReference type="InterPro" id="IPR001789">
    <property type="entry name" value="Sig_transdc_resp-reg_receiver"/>
</dbReference>
<dbReference type="InterPro" id="IPR005467">
    <property type="entry name" value="His_kinase_dom"/>
</dbReference>
<dbReference type="GO" id="GO:0000155">
    <property type="term" value="F:phosphorelay sensor kinase activity"/>
    <property type="evidence" value="ECO:0007669"/>
    <property type="project" value="InterPro"/>
</dbReference>
<reference evidence="6" key="2">
    <citation type="submission" date="2021-08" db="EMBL/GenBank/DDBJ databases">
        <authorList>
            <person name="Gostincar C."/>
            <person name="Sun X."/>
            <person name="Song Z."/>
            <person name="Gunde-Cimerman N."/>
        </authorList>
    </citation>
    <scope>NUCLEOTIDE SEQUENCE</scope>
    <source>
        <strain evidence="6">EXF-9298</strain>
    </source>
</reference>
<evidence type="ECO:0000256" key="1">
    <source>
        <dbReference type="ARBA" id="ARBA00022553"/>
    </source>
</evidence>
<dbReference type="PANTHER" id="PTHR43719">
    <property type="entry name" value="TWO-COMPONENT HISTIDINE KINASE"/>
    <property type="match status" value="1"/>
</dbReference>
<dbReference type="InterPro" id="IPR011006">
    <property type="entry name" value="CheY-like_superfamily"/>
</dbReference>
<evidence type="ECO:0000313" key="6">
    <source>
        <dbReference type="EMBL" id="KAG9988778.1"/>
    </source>
</evidence>
<dbReference type="InterPro" id="IPR036890">
    <property type="entry name" value="HATPase_C_sf"/>
</dbReference>
<keyword evidence="7" id="KW-1185">Reference proteome</keyword>
<dbReference type="Proteomes" id="UP000729357">
    <property type="component" value="Unassembled WGS sequence"/>
</dbReference>
<protein>
    <submittedName>
        <fullName evidence="6">Uncharacterized protein</fullName>
    </submittedName>
</protein>
<feature type="non-terminal residue" evidence="6">
    <location>
        <position position="1144"/>
    </location>
</feature>
<dbReference type="SUPFAM" id="SSF55874">
    <property type="entry name" value="ATPase domain of HSP90 chaperone/DNA topoisomerase II/histidine kinase"/>
    <property type="match status" value="1"/>
</dbReference>
<feature type="region of interest" description="Disordered" evidence="3">
    <location>
        <begin position="232"/>
        <end position="335"/>
    </location>
</feature>
<dbReference type="InterPro" id="IPR036097">
    <property type="entry name" value="HisK_dim/P_sf"/>
</dbReference>
<dbReference type="InterPro" id="IPR003594">
    <property type="entry name" value="HATPase_dom"/>
</dbReference>
<dbReference type="PROSITE" id="PS50110">
    <property type="entry name" value="RESPONSE_REGULATORY"/>
    <property type="match status" value="1"/>
</dbReference>
<dbReference type="InterPro" id="IPR004358">
    <property type="entry name" value="Sig_transdc_His_kin-like_C"/>
</dbReference>
<dbReference type="SUPFAM" id="SSF47384">
    <property type="entry name" value="Homodimeric domain of signal transducing histidine kinase"/>
    <property type="match status" value="1"/>
</dbReference>
<dbReference type="SMART" id="SM00387">
    <property type="entry name" value="HATPase_c"/>
    <property type="match status" value="1"/>
</dbReference>
<dbReference type="Pfam" id="PF00072">
    <property type="entry name" value="Response_reg"/>
    <property type="match status" value="1"/>
</dbReference>
<evidence type="ECO:0000256" key="3">
    <source>
        <dbReference type="SAM" id="MobiDB-lite"/>
    </source>
</evidence>
<dbReference type="EMBL" id="JAHFXS010000127">
    <property type="protein sequence ID" value="KAG9988778.1"/>
    <property type="molecule type" value="Genomic_DNA"/>
</dbReference>
<dbReference type="PROSITE" id="PS50109">
    <property type="entry name" value="HIS_KIN"/>
    <property type="match status" value="1"/>
</dbReference>
<evidence type="ECO:0000259" key="4">
    <source>
        <dbReference type="PROSITE" id="PS50109"/>
    </source>
</evidence>